<accession>A0A2U9IL59</accession>
<evidence type="ECO:0000313" key="2">
    <source>
        <dbReference type="Proteomes" id="UP000248410"/>
    </source>
</evidence>
<dbReference type="GeneID" id="36837047"/>
<dbReference type="RefSeq" id="WP_110379640.1">
    <property type="nucleotide sequence ID" value="NZ_CP029288.2"/>
</dbReference>
<proteinExistence type="predicted"/>
<reference evidence="1 2" key="1">
    <citation type="submission" date="2018-05" db="EMBL/GenBank/DDBJ databases">
        <title>Complete Genome Sequences of Extremely Thermoacidophilic, Metal-Mobilizing Type-Strain Members of the Archaeal Family Sulfolobaceae: Acidianus brierleyi DSM-1651T, Acidianus sulfidivorans DSM-18786T, Metallosphaera hakonensis DSM-7519T, and Metallosphaera prunae DSM-10039T.</title>
        <authorList>
            <person name="Counts J.A."/>
            <person name="Kelly R.M."/>
        </authorList>
    </citation>
    <scope>NUCLEOTIDE SEQUENCE [LARGE SCALE GENOMIC DNA]</scope>
    <source>
        <strain evidence="1 2">JP7</strain>
    </source>
</reference>
<dbReference type="Proteomes" id="UP000248410">
    <property type="component" value="Chromosome"/>
</dbReference>
<evidence type="ECO:0000313" key="1">
    <source>
        <dbReference type="EMBL" id="AWR96750.1"/>
    </source>
</evidence>
<dbReference type="AlphaFoldDB" id="A0A2U9IL59"/>
<protein>
    <submittedName>
        <fullName evidence="1">Uncharacterized protein</fullName>
    </submittedName>
</protein>
<name>A0A2U9IL59_9CREN</name>
<organism evidence="1 2">
    <name type="scientific">Acidianus sulfidivorans JP7</name>
    <dbReference type="NCBI Taxonomy" id="619593"/>
    <lineage>
        <taxon>Archaea</taxon>
        <taxon>Thermoproteota</taxon>
        <taxon>Thermoprotei</taxon>
        <taxon>Sulfolobales</taxon>
        <taxon>Sulfolobaceae</taxon>
        <taxon>Acidianus</taxon>
    </lineage>
</organism>
<sequence length="236" mass="28206">MRIFDYLLDAGFIYHYEYIGKVKESFPYPIDYSMFNFETNEFEGIYLKGREPFKNVELFDNFKPDYEDVRIIGKKQARSDIGLKELSSHLDTSFRDVLYHYQKHIAGKGLISSYITTIVKPHYRLHVIFGKKETLDYLTRIPTLYYVHSLDNHYVAHILGRRLELFRYIDFIKEVESTSNDNIIITLHPYNEKYIFTASIPYEHFTPEGNWEFNVEKMYSNAEKIVEEISQKNRND</sequence>
<gene>
    <name evidence="1" type="ORF">DFR86_03720</name>
</gene>
<keyword evidence="2" id="KW-1185">Reference proteome</keyword>
<dbReference type="EMBL" id="CP029288">
    <property type="protein sequence ID" value="AWR96750.1"/>
    <property type="molecule type" value="Genomic_DNA"/>
</dbReference>
<dbReference type="KEGG" id="asul:DFR86_03720"/>
<dbReference type="OrthoDB" id="42020at2157"/>